<keyword evidence="3" id="KW-1185">Reference proteome</keyword>
<feature type="repeat" description="ANK" evidence="1">
    <location>
        <begin position="37"/>
        <end position="69"/>
    </location>
</feature>
<name>A0ABD3FNF8_9STRA</name>
<dbReference type="AlphaFoldDB" id="A0ABD3FNF8"/>
<accession>A0ABD3FNF8</accession>
<dbReference type="Pfam" id="PF12796">
    <property type="entry name" value="Ank_2"/>
    <property type="match status" value="2"/>
</dbReference>
<dbReference type="PROSITE" id="PS50297">
    <property type="entry name" value="ANK_REP_REGION"/>
    <property type="match status" value="1"/>
</dbReference>
<evidence type="ECO:0000313" key="2">
    <source>
        <dbReference type="EMBL" id="KAL3668303.1"/>
    </source>
</evidence>
<protein>
    <submittedName>
        <fullName evidence="2">Uncharacterized protein</fullName>
    </submittedName>
</protein>
<dbReference type="PANTHER" id="PTHR24183">
    <property type="entry name" value="FIBRONECTIN TYPE 3 AND ANKYRIN REPEAT DOMAINS PROTEIN 1"/>
    <property type="match status" value="1"/>
</dbReference>
<dbReference type="InterPro" id="IPR036770">
    <property type="entry name" value="Ankyrin_rpt-contain_sf"/>
</dbReference>
<dbReference type="EMBL" id="JBIMZQ010000011">
    <property type="protein sequence ID" value="KAL3668303.1"/>
    <property type="molecule type" value="Genomic_DNA"/>
</dbReference>
<comment type="caution">
    <text evidence="2">The sequence shown here is derived from an EMBL/GenBank/DDBJ whole genome shotgun (WGS) entry which is preliminary data.</text>
</comment>
<organism evidence="2 3">
    <name type="scientific">Phytophthora oleae</name>
    <dbReference type="NCBI Taxonomy" id="2107226"/>
    <lineage>
        <taxon>Eukaryota</taxon>
        <taxon>Sar</taxon>
        <taxon>Stramenopiles</taxon>
        <taxon>Oomycota</taxon>
        <taxon>Peronosporomycetes</taxon>
        <taxon>Peronosporales</taxon>
        <taxon>Peronosporaceae</taxon>
        <taxon>Phytophthora</taxon>
    </lineage>
</organism>
<keyword evidence="1" id="KW-0040">ANK repeat</keyword>
<dbReference type="SUPFAM" id="SSF48403">
    <property type="entry name" value="Ankyrin repeat"/>
    <property type="match status" value="1"/>
</dbReference>
<dbReference type="PANTHER" id="PTHR24183:SF1">
    <property type="entry name" value="FIBRONECTIN TYPE 3 AND ANKYRIN REPEAT DOMAINS PROTEIN 1"/>
    <property type="match status" value="1"/>
</dbReference>
<proteinExistence type="predicted"/>
<sequence length="177" mass="19422">MGLLDKWMQAAGDNDLELVMSLHSDNPDLLDERHPHTGRTALQHASAWDAHDVVSFLLEHGAGVLVTDPDGNTILHLAAANALSSLQLILRHLRQSSNLDQNWTRSLFNQRNRFGYTALLIAAEEGFAKCCEALVSEDKVDSTLPLPETPHPTATDLALRNGHLEVAEVLRRHASVG</sequence>
<dbReference type="SMART" id="SM00248">
    <property type="entry name" value="ANK"/>
    <property type="match status" value="3"/>
</dbReference>
<dbReference type="InterPro" id="IPR002110">
    <property type="entry name" value="Ankyrin_rpt"/>
</dbReference>
<dbReference type="Gene3D" id="1.25.40.20">
    <property type="entry name" value="Ankyrin repeat-containing domain"/>
    <property type="match status" value="1"/>
</dbReference>
<gene>
    <name evidence="2" type="ORF">V7S43_006396</name>
</gene>
<dbReference type="PROSITE" id="PS50088">
    <property type="entry name" value="ANK_REPEAT"/>
    <property type="match status" value="1"/>
</dbReference>
<evidence type="ECO:0000313" key="3">
    <source>
        <dbReference type="Proteomes" id="UP001632037"/>
    </source>
</evidence>
<reference evidence="2 3" key="1">
    <citation type="submission" date="2024-09" db="EMBL/GenBank/DDBJ databases">
        <title>Genome sequencing and assembly of Phytophthora oleae, isolate VK10A, causative agent of rot of olive drupes.</title>
        <authorList>
            <person name="Conti Taguali S."/>
            <person name="Riolo M."/>
            <person name="La Spada F."/>
            <person name="Cacciola S.O."/>
            <person name="Dionisio G."/>
        </authorList>
    </citation>
    <scope>NUCLEOTIDE SEQUENCE [LARGE SCALE GENOMIC DNA]</scope>
    <source>
        <strain evidence="2 3">VK10A</strain>
    </source>
</reference>
<evidence type="ECO:0000256" key="1">
    <source>
        <dbReference type="PROSITE-ProRule" id="PRU00023"/>
    </source>
</evidence>
<dbReference type="Proteomes" id="UP001632037">
    <property type="component" value="Unassembled WGS sequence"/>
</dbReference>